<feature type="domain" description="Fibronectin type III-like" evidence="15">
    <location>
        <begin position="705"/>
        <end position="771"/>
    </location>
</feature>
<dbReference type="InterPro" id="IPR036962">
    <property type="entry name" value="Glyco_hydro_3_N_sf"/>
</dbReference>
<dbReference type="Gene3D" id="3.20.20.300">
    <property type="entry name" value="Glycoside hydrolase, family 3, N-terminal domain"/>
    <property type="match status" value="1"/>
</dbReference>
<dbReference type="InParanoid" id="A0A2T3ADG0"/>
<evidence type="ECO:0000256" key="13">
    <source>
        <dbReference type="RuleBase" id="RU361161"/>
    </source>
</evidence>
<evidence type="ECO:0000313" key="16">
    <source>
        <dbReference type="EMBL" id="PSR92353.1"/>
    </source>
</evidence>
<dbReference type="InterPro" id="IPR026891">
    <property type="entry name" value="Fn3-like"/>
</dbReference>
<dbReference type="OrthoDB" id="416222at2759"/>
<dbReference type="InterPro" id="IPR019800">
    <property type="entry name" value="Glyco_hydro_3_AS"/>
</dbReference>
<gene>
    <name evidence="16" type="ORF">BD289DRAFT_459712</name>
</gene>
<feature type="chain" id="PRO_5015697374" description="beta-glucosidase" evidence="14">
    <location>
        <begin position="21"/>
        <end position="782"/>
    </location>
</feature>
<name>A0A2T3ADG0_9PEZI</name>
<keyword evidence="11 13" id="KW-0326">Glycosidase</keyword>
<dbReference type="GO" id="GO:0005576">
    <property type="term" value="C:extracellular region"/>
    <property type="evidence" value="ECO:0007669"/>
    <property type="project" value="UniProtKB-SubCell"/>
</dbReference>
<organism evidence="16 17">
    <name type="scientific">Coniella lustricola</name>
    <dbReference type="NCBI Taxonomy" id="2025994"/>
    <lineage>
        <taxon>Eukaryota</taxon>
        <taxon>Fungi</taxon>
        <taxon>Dikarya</taxon>
        <taxon>Ascomycota</taxon>
        <taxon>Pezizomycotina</taxon>
        <taxon>Sordariomycetes</taxon>
        <taxon>Sordariomycetidae</taxon>
        <taxon>Diaporthales</taxon>
        <taxon>Schizoparmaceae</taxon>
        <taxon>Coniella</taxon>
    </lineage>
</organism>
<evidence type="ECO:0000313" key="17">
    <source>
        <dbReference type="Proteomes" id="UP000241462"/>
    </source>
</evidence>
<dbReference type="PANTHER" id="PTHR42715">
    <property type="entry name" value="BETA-GLUCOSIDASE"/>
    <property type="match status" value="1"/>
</dbReference>
<dbReference type="Gene3D" id="2.60.40.10">
    <property type="entry name" value="Immunoglobulins"/>
    <property type="match status" value="1"/>
</dbReference>
<dbReference type="Pfam" id="PF00933">
    <property type="entry name" value="Glyco_hydro_3"/>
    <property type="match status" value="1"/>
</dbReference>
<dbReference type="InterPro" id="IPR036881">
    <property type="entry name" value="Glyco_hydro_3_C_sf"/>
</dbReference>
<keyword evidence="17" id="KW-1185">Reference proteome</keyword>
<evidence type="ECO:0000256" key="2">
    <source>
        <dbReference type="ARBA" id="ARBA00004613"/>
    </source>
</evidence>
<evidence type="ECO:0000256" key="12">
    <source>
        <dbReference type="ARBA" id="ARBA00023326"/>
    </source>
</evidence>
<comment type="subcellular location">
    <subcellularLocation>
        <location evidence="2">Secreted</location>
    </subcellularLocation>
</comment>
<dbReference type="EMBL" id="KZ678407">
    <property type="protein sequence ID" value="PSR92353.1"/>
    <property type="molecule type" value="Genomic_DNA"/>
</dbReference>
<dbReference type="InterPro" id="IPR017853">
    <property type="entry name" value="GH"/>
</dbReference>
<dbReference type="InterPro" id="IPR002772">
    <property type="entry name" value="Glyco_hydro_3_C"/>
</dbReference>
<keyword evidence="9" id="KW-0325">Glycoprotein</keyword>
<dbReference type="FunFam" id="3.20.20.300:FF:000002">
    <property type="entry name" value="Probable beta-glucosidase"/>
    <property type="match status" value="1"/>
</dbReference>
<evidence type="ECO:0000256" key="14">
    <source>
        <dbReference type="SAM" id="SignalP"/>
    </source>
</evidence>
<dbReference type="AlphaFoldDB" id="A0A2T3ADG0"/>
<evidence type="ECO:0000256" key="1">
    <source>
        <dbReference type="ARBA" id="ARBA00000448"/>
    </source>
</evidence>
<keyword evidence="10 13" id="KW-0119">Carbohydrate metabolism</keyword>
<dbReference type="SMART" id="SM01217">
    <property type="entry name" value="Fn3_like"/>
    <property type="match status" value="1"/>
</dbReference>
<evidence type="ECO:0000256" key="4">
    <source>
        <dbReference type="ARBA" id="ARBA00005336"/>
    </source>
</evidence>
<evidence type="ECO:0000256" key="9">
    <source>
        <dbReference type="ARBA" id="ARBA00023180"/>
    </source>
</evidence>
<dbReference type="InterPro" id="IPR013783">
    <property type="entry name" value="Ig-like_fold"/>
</dbReference>
<evidence type="ECO:0000256" key="6">
    <source>
        <dbReference type="ARBA" id="ARBA00022729"/>
    </source>
</evidence>
<dbReference type="InterPro" id="IPR050288">
    <property type="entry name" value="Cellulose_deg_GH3"/>
</dbReference>
<dbReference type="PROSITE" id="PS00775">
    <property type="entry name" value="GLYCOSYL_HYDROL_F3"/>
    <property type="match status" value="1"/>
</dbReference>
<proteinExistence type="inferred from homology"/>
<evidence type="ECO:0000256" key="8">
    <source>
        <dbReference type="ARBA" id="ARBA00023001"/>
    </source>
</evidence>
<dbReference type="Pfam" id="PF01915">
    <property type="entry name" value="Glyco_hydro_3_C"/>
    <property type="match status" value="1"/>
</dbReference>
<keyword evidence="8" id="KW-0136">Cellulose degradation</keyword>
<keyword evidence="12 13" id="KW-0624">Polysaccharide degradation</keyword>
<dbReference type="Proteomes" id="UP000241462">
    <property type="component" value="Unassembled WGS sequence"/>
</dbReference>
<accession>A0A2T3ADG0</accession>
<dbReference type="PANTHER" id="PTHR42715:SF5">
    <property type="entry name" value="BETA-GLUCOSIDASE M-RELATED"/>
    <property type="match status" value="1"/>
</dbReference>
<keyword evidence="5" id="KW-0964">Secreted</keyword>
<comment type="catalytic activity">
    <reaction evidence="1 13">
        <text>Hydrolysis of terminal, non-reducing beta-D-glucosyl residues with release of beta-D-glucose.</text>
        <dbReference type="EC" id="3.2.1.21"/>
    </reaction>
</comment>
<protein>
    <recommendedName>
        <fullName evidence="13">beta-glucosidase</fullName>
        <ecNumber evidence="13">3.2.1.21</ecNumber>
    </recommendedName>
</protein>
<sequence>MKLRTSALVGFCLQLLGTDALSDADFYGQSPPVYPSPQGKGTGIWAPAYHAARDFVAQMTLEEKINITGGFKNPENACHGSTGSVPRLSWPALCLQDAGNGVRGVDLTNAYPSGIHVGASWDRNLTYQRGYYMGNEHRIKGANIALGPVAGPLGRTALGGRNWEGFAVDPYLSGVMTAETIRGMQDAGVIANLKHLIANEQEAWRRPYNGTEAASSNIDDRTLHELYLWPFMDGVKAGAASIMCSYNRVNNSYGCQNSKLLNGILKTELEFEGFVISDWNAQYGGMAGALAGMDMAMPNGSFWGSSLAEAVGNGTVPEARVTDMATRILAAWYLVGQDKPDFPKPGVGIHKLNVPHPLVDARIPEADPVLLQGAIAGHVLVKNVNSSLPLRKPKMLSVFGYDAQAPSSKNIDALFELGYESQPEMADGNLGYEAHFSQIASGGVIFAGGRSGSNGPSYIDAPFNALTTRAKKDKTYLNWDFHSGQPSVNPMSTACLVFINAMATEGWDRDGLHDDYSDGLIVHVASRCANTIVVVHSAGIRLVDQWIEHPNITAVLLAHLPGQDIGEALVRILYGEVSPSGKLPYTLAKNESDYGVGGRLYQPCTPTSREDRFPQCEYTEGVYIDYRHFDAHGIEPRFEFGFGLSYTTFEYSHVVVQSQRQKPISTTTTKHASTPLTSLWDPIVTLTVQITNTGANTSTTIPAEEVAQLYIGIPNSPEKQLRGFEKVMLDPGQEVLVTFLLTKRDLSIWDVVTQGWVVQEGRYRFFVGASSRDIRWEGEFFV</sequence>
<evidence type="ECO:0000256" key="5">
    <source>
        <dbReference type="ARBA" id="ARBA00022525"/>
    </source>
</evidence>
<dbReference type="UniPathway" id="UPA00696"/>
<comment type="similarity">
    <text evidence="4 13">Belongs to the glycosyl hydrolase 3 family.</text>
</comment>
<evidence type="ECO:0000259" key="15">
    <source>
        <dbReference type="SMART" id="SM01217"/>
    </source>
</evidence>
<dbReference type="GO" id="GO:0008422">
    <property type="term" value="F:beta-glucosidase activity"/>
    <property type="evidence" value="ECO:0007669"/>
    <property type="project" value="UniProtKB-EC"/>
</dbReference>
<evidence type="ECO:0000256" key="3">
    <source>
        <dbReference type="ARBA" id="ARBA00004987"/>
    </source>
</evidence>
<reference evidence="16 17" key="1">
    <citation type="journal article" date="2018" name="Mycol. Prog.">
        <title>Coniella lustricola, a new species from submerged detritus.</title>
        <authorList>
            <person name="Raudabaugh D.B."/>
            <person name="Iturriaga T."/>
            <person name="Carver A."/>
            <person name="Mondo S."/>
            <person name="Pangilinan J."/>
            <person name="Lipzen A."/>
            <person name="He G."/>
            <person name="Amirebrahimi M."/>
            <person name="Grigoriev I.V."/>
            <person name="Miller A.N."/>
        </authorList>
    </citation>
    <scope>NUCLEOTIDE SEQUENCE [LARGE SCALE GENOMIC DNA]</scope>
    <source>
        <strain evidence="16 17">B22-T-1</strain>
    </source>
</reference>
<dbReference type="GO" id="GO:0030245">
    <property type="term" value="P:cellulose catabolic process"/>
    <property type="evidence" value="ECO:0007669"/>
    <property type="project" value="UniProtKB-UniPathway"/>
</dbReference>
<dbReference type="Pfam" id="PF14310">
    <property type="entry name" value="Fn3-like"/>
    <property type="match status" value="1"/>
</dbReference>
<dbReference type="SUPFAM" id="SSF51445">
    <property type="entry name" value="(Trans)glycosidases"/>
    <property type="match status" value="1"/>
</dbReference>
<dbReference type="PRINTS" id="PR00133">
    <property type="entry name" value="GLHYDRLASE3"/>
</dbReference>
<feature type="signal peptide" evidence="14">
    <location>
        <begin position="1"/>
        <end position="20"/>
    </location>
</feature>
<keyword evidence="6 14" id="KW-0732">Signal</keyword>
<evidence type="ECO:0000256" key="11">
    <source>
        <dbReference type="ARBA" id="ARBA00023295"/>
    </source>
</evidence>
<dbReference type="InterPro" id="IPR001764">
    <property type="entry name" value="Glyco_hydro_3_N"/>
</dbReference>
<dbReference type="SUPFAM" id="SSF52279">
    <property type="entry name" value="Beta-D-glucan exohydrolase, C-terminal domain"/>
    <property type="match status" value="1"/>
</dbReference>
<evidence type="ECO:0000256" key="10">
    <source>
        <dbReference type="ARBA" id="ARBA00023277"/>
    </source>
</evidence>
<dbReference type="Gene3D" id="3.40.50.1700">
    <property type="entry name" value="Glycoside hydrolase family 3 C-terminal domain"/>
    <property type="match status" value="1"/>
</dbReference>
<keyword evidence="7 13" id="KW-0378">Hydrolase</keyword>
<dbReference type="EC" id="3.2.1.21" evidence="13"/>
<comment type="pathway">
    <text evidence="3 13">Glycan metabolism; cellulose degradation.</text>
</comment>
<evidence type="ECO:0000256" key="7">
    <source>
        <dbReference type="ARBA" id="ARBA00022801"/>
    </source>
</evidence>
<dbReference type="STRING" id="2025994.A0A2T3ADG0"/>